<name>A0ABX0VU59_9RHOB</name>
<protein>
    <recommendedName>
        <fullName evidence="5">Ferrochelatase</fullName>
    </recommendedName>
</protein>
<organism evidence="3 4">
    <name type="scientific">Marivivens donghaensis</name>
    <dbReference type="NCBI Taxonomy" id="1699413"/>
    <lineage>
        <taxon>Bacteria</taxon>
        <taxon>Pseudomonadati</taxon>
        <taxon>Pseudomonadota</taxon>
        <taxon>Alphaproteobacteria</taxon>
        <taxon>Rhodobacterales</taxon>
        <taxon>Paracoccaceae</taxon>
        <taxon>Marivivens group</taxon>
        <taxon>Marivivens</taxon>
    </lineage>
</organism>
<dbReference type="EMBL" id="JAATOP010000002">
    <property type="protein sequence ID" value="NIY71587.1"/>
    <property type="molecule type" value="Genomic_DNA"/>
</dbReference>
<evidence type="ECO:0000313" key="4">
    <source>
        <dbReference type="Proteomes" id="UP000709466"/>
    </source>
</evidence>
<proteinExistence type="predicted"/>
<keyword evidence="1" id="KW-0812">Transmembrane</keyword>
<evidence type="ECO:0000256" key="1">
    <source>
        <dbReference type="SAM" id="Phobius"/>
    </source>
</evidence>
<keyword evidence="1" id="KW-1133">Transmembrane helix</keyword>
<keyword evidence="4" id="KW-1185">Reference proteome</keyword>
<accession>A0ABX0VU59</accession>
<evidence type="ECO:0008006" key="5">
    <source>
        <dbReference type="Google" id="ProtNLM"/>
    </source>
</evidence>
<gene>
    <name evidence="3" type="ORF">HCZ30_03965</name>
</gene>
<reference evidence="3 4" key="1">
    <citation type="submission" date="2020-03" db="EMBL/GenBank/DDBJ databases">
        <title>Bacterial isolates of synthetic phycosphere.</title>
        <authorList>
            <person name="Fu H."/>
            <person name="Moran M.A."/>
        </authorList>
    </citation>
    <scope>NUCLEOTIDE SEQUENCE [LARGE SCALE GENOMIC DNA]</scope>
    <source>
        <strain evidence="3 4">HF1</strain>
    </source>
</reference>
<sequence length="70" mass="6291">MRKIVLASALALTAATAANAGGMNPPAEVPAVTVVPAPAPAGSLGSLGGSSALIVAGILAALVAAAGSGS</sequence>
<keyword evidence="1" id="KW-0472">Membrane</keyword>
<dbReference type="RefSeq" id="WP_167636531.1">
    <property type="nucleotide sequence ID" value="NZ_JAATOP010000002.1"/>
</dbReference>
<comment type="caution">
    <text evidence="3">The sequence shown here is derived from an EMBL/GenBank/DDBJ whole genome shotgun (WGS) entry which is preliminary data.</text>
</comment>
<dbReference type="Proteomes" id="UP000709466">
    <property type="component" value="Unassembled WGS sequence"/>
</dbReference>
<evidence type="ECO:0000256" key="2">
    <source>
        <dbReference type="SAM" id="SignalP"/>
    </source>
</evidence>
<evidence type="ECO:0000313" key="3">
    <source>
        <dbReference type="EMBL" id="NIY71587.1"/>
    </source>
</evidence>
<feature type="signal peptide" evidence="2">
    <location>
        <begin position="1"/>
        <end position="20"/>
    </location>
</feature>
<keyword evidence="2" id="KW-0732">Signal</keyword>
<feature type="transmembrane region" description="Helical" evidence="1">
    <location>
        <begin position="44"/>
        <end position="66"/>
    </location>
</feature>
<feature type="chain" id="PRO_5046167910" description="Ferrochelatase" evidence="2">
    <location>
        <begin position="21"/>
        <end position="70"/>
    </location>
</feature>